<proteinExistence type="predicted"/>
<comment type="caution">
    <text evidence="3">The sequence shown here is derived from an EMBL/GenBank/DDBJ whole genome shotgun (WGS) entry which is preliminary data.</text>
</comment>
<dbReference type="Gene3D" id="3.60.15.10">
    <property type="entry name" value="Ribonuclease Z/Hydroxyacylglutathione hydrolase-like"/>
    <property type="match status" value="1"/>
</dbReference>
<evidence type="ECO:0000259" key="2">
    <source>
        <dbReference type="SMART" id="SM00849"/>
    </source>
</evidence>
<dbReference type="PANTHER" id="PTHR43546">
    <property type="entry name" value="UPF0173 METAL-DEPENDENT HYDROLASE MJ1163-RELATED"/>
    <property type="match status" value="1"/>
</dbReference>
<feature type="domain" description="Metallo-beta-lactamase" evidence="2">
    <location>
        <begin position="7"/>
        <end position="186"/>
    </location>
</feature>
<name>A0A2M8W3S5_9MICO</name>
<accession>A0A2M8W3S5</accession>
<dbReference type="EMBL" id="PGTZ01000011">
    <property type="protein sequence ID" value="PJI85578.1"/>
    <property type="molecule type" value="Genomic_DNA"/>
</dbReference>
<organism evidence="3 4">
    <name type="scientific">Luteimicrobium subarcticum</name>
    <dbReference type="NCBI Taxonomy" id="620910"/>
    <lineage>
        <taxon>Bacteria</taxon>
        <taxon>Bacillati</taxon>
        <taxon>Actinomycetota</taxon>
        <taxon>Actinomycetes</taxon>
        <taxon>Micrococcales</taxon>
        <taxon>Luteimicrobium</taxon>
    </lineage>
</organism>
<dbReference type="SUPFAM" id="SSF56281">
    <property type="entry name" value="Metallo-hydrolase/oxidoreductase"/>
    <property type="match status" value="1"/>
</dbReference>
<dbReference type="InterPro" id="IPR001279">
    <property type="entry name" value="Metallo-B-lactamas"/>
</dbReference>
<dbReference type="Pfam" id="PF13483">
    <property type="entry name" value="Lactamase_B_3"/>
    <property type="match status" value="1"/>
</dbReference>
<evidence type="ECO:0000313" key="3">
    <source>
        <dbReference type="EMBL" id="PJI85578.1"/>
    </source>
</evidence>
<evidence type="ECO:0000256" key="1">
    <source>
        <dbReference type="SAM" id="MobiDB-lite"/>
    </source>
</evidence>
<evidence type="ECO:0000313" key="4">
    <source>
        <dbReference type="Proteomes" id="UP000231586"/>
    </source>
</evidence>
<dbReference type="AlphaFoldDB" id="A0A2M8W3S5"/>
<feature type="compositionally biased region" description="Basic and acidic residues" evidence="1">
    <location>
        <begin position="262"/>
        <end position="273"/>
    </location>
</feature>
<dbReference type="SMART" id="SM00849">
    <property type="entry name" value="Lactamase_B"/>
    <property type="match status" value="1"/>
</dbReference>
<dbReference type="OrthoDB" id="3190691at2"/>
<protein>
    <submittedName>
        <fullName evidence="3">L-ascorbate metabolism protein UlaG (Beta-lactamase superfamily)</fullName>
    </submittedName>
</protein>
<dbReference type="InterPro" id="IPR036866">
    <property type="entry name" value="RibonucZ/Hydroxyglut_hydro"/>
</dbReference>
<reference evidence="3 4" key="1">
    <citation type="submission" date="2017-11" db="EMBL/GenBank/DDBJ databases">
        <title>Genomic Encyclopedia of Archaeal and Bacterial Type Strains, Phase II (KMG-II): From Individual Species to Whole Genera.</title>
        <authorList>
            <person name="Goeker M."/>
        </authorList>
    </citation>
    <scope>NUCLEOTIDE SEQUENCE [LARGE SCALE GENOMIC DNA]</scope>
    <source>
        <strain evidence="3 4">DSM 22413</strain>
    </source>
</reference>
<gene>
    <name evidence="3" type="ORF">CLV34_2761</name>
</gene>
<dbReference type="PANTHER" id="PTHR43546:SF3">
    <property type="entry name" value="UPF0173 METAL-DEPENDENT HYDROLASE MJ1163"/>
    <property type="match status" value="1"/>
</dbReference>
<dbReference type="Proteomes" id="UP000231586">
    <property type="component" value="Unassembled WGS sequence"/>
</dbReference>
<dbReference type="RefSeq" id="WP_100350875.1">
    <property type="nucleotide sequence ID" value="NZ_PGTZ01000011.1"/>
</dbReference>
<sequence>MRLEHLGHSSIRLSGDPSDGSGVLVVDPGVFSVPSADAVVDGADAILVTHEHVDHLDVPRVAPVVTDRRLPVWAPQGVLDVLADAGVPADLLHVAAPGTTTTVAGHEVLVVGTGRHEAIHADVPVPSNAAFLLDGAVLVTGDEYADLPAGFDLDVLLLPVAAPWLRFGDAVDYARGLAPRRVLPVHDVFLSDVGRGFVLRTLGPDALGAGHRYELVDAAGEPLDVRPRPDLHADAVAASVLHDHPEYAEPVLLEDDETVPPRPEEAVADAERV</sequence>
<feature type="region of interest" description="Disordered" evidence="1">
    <location>
        <begin position="249"/>
        <end position="273"/>
    </location>
</feature>
<keyword evidence="4" id="KW-1185">Reference proteome</keyword>
<dbReference type="InterPro" id="IPR050114">
    <property type="entry name" value="UPF0173_UPF0282_UlaG_hydrolase"/>
</dbReference>